<dbReference type="STRING" id="1314777.A0A164X9M2"/>
<proteinExistence type="predicted"/>
<feature type="compositionally biased region" description="Polar residues" evidence="1">
    <location>
        <begin position="297"/>
        <end position="310"/>
    </location>
</feature>
<keyword evidence="2" id="KW-0472">Membrane</keyword>
<reference evidence="3 4" key="1">
    <citation type="journal article" date="2016" name="Mol. Biol. Evol.">
        <title>Comparative Genomics of Early-Diverging Mushroom-Forming Fungi Provides Insights into the Origins of Lignocellulose Decay Capabilities.</title>
        <authorList>
            <person name="Nagy L.G."/>
            <person name="Riley R."/>
            <person name="Tritt A."/>
            <person name="Adam C."/>
            <person name="Daum C."/>
            <person name="Floudas D."/>
            <person name="Sun H."/>
            <person name="Yadav J.S."/>
            <person name="Pangilinan J."/>
            <person name="Larsson K.H."/>
            <person name="Matsuura K."/>
            <person name="Barry K."/>
            <person name="Labutti K."/>
            <person name="Kuo R."/>
            <person name="Ohm R.A."/>
            <person name="Bhattacharya S.S."/>
            <person name="Shirouzu T."/>
            <person name="Yoshinaga Y."/>
            <person name="Martin F.M."/>
            <person name="Grigoriev I.V."/>
            <person name="Hibbett D.S."/>
        </authorList>
    </citation>
    <scope>NUCLEOTIDE SEQUENCE [LARGE SCALE GENOMIC DNA]</scope>
    <source>
        <strain evidence="3 4">HHB9708</strain>
    </source>
</reference>
<feature type="compositionally biased region" description="Polar residues" evidence="1">
    <location>
        <begin position="319"/>
        <end position="340"/>
    </location>
</feature>
<keyword evidence="2" id="KW-0812">Transmembrane</keyword>
<feature type="transmembrane region" description="Helical" evidence="2">
    <location>
        <begin position="257"/>
        <end position="279"/>
    </location>
</feature>
<dbReference type="Proteomes" id="UP000076722">
    <property type="component" value="Unassembled WGS sequence"/>
</dbReference>
<keyword evidence="4" id="KW-1185">Reference proteome</keyword>
<dbReference type="AlphaFoldDB" id="A0A164X9M2"/>
<dbReference type="EMBL" id="KV419400">
    <property type="protein sequence ID" value="KZS95755.1"/>
    <property type="molecule type" value="Genomic_DNA"/>
</dbReference>
<keyword evidence="2" id="KW-1133">Transmembrane helix</keyword>
<evidence type="ECO:0000256" key="2">
    <source>
        <dbReference type="SAM" id="Phobius"/>
    </source>
</evidence>
<sequence>MLSPSQQVQLYLAIQIIGGHIGLPFLILTFLWLNVARSKVVVHFCVSWIVFSVSYSLLIYVSLPLEAPSTQGICLLSDAMTNGALIMTSVSTFALWLNLWFGILQPVWFQAHRFKNGVESLLISIPYVGFFATFFATYAISAPASGIPNSNTFSDTYCLSLGNMWIAVDLISISILGLATLLDILILWSVFRKPLYNKTSSAARKFLIKLSLFGAYRAASLVLSLVVSIKAIDDEISSVHFLDLEYAVSVLQQTGPLVAFLLLSTSADVWLAWGFLFPLHWIQPFRLRDTSQKSHTIASHPSKYSGSLTDGSEYDTLPASANDSEPFSSPTSSDHTIYGP</sequence>
<feature type="transmembrane region" description="Helical" evidence="2">
    <location>
        <begin position="83"/>
        <end position="109"/>
    </location>
</feature>
<feature type="region of interest" description="Disordered" evidence="1">
    <location>
        <begin position="297"/>
        <end position="340"/>
    </location>
</feature>
<evidence type="ECO:0000313" key="3">
    <source>
        <dbReference type="EMBL" id="KZS95755.1"/>
    </source>
</evidence>
<feature type="transmembrane region" description="Helical" evidence="2">
    <location>
        <begin position="40"/>
        <end position="63"/>
    </location>
</feature>
<evidence type="ECO:0008006" key="5">
    <source>
        <dbReference type="Google" id="ProtNLM"/>
    </source>
</evidence>
<feature type="transmembrane region" description="Helical" evidence="2">
    <location>
        <begin position="121"/>
        <end position="144"/>
    </location>
</feature>
<evidence type="ECO:0000256" key="1">
    <source>
        <dbReference type="SAM" id="MobiDB-lite"/>
    </source>
</evidence>
<feature type="transmembrane region" description="Helical" evidence="2">
    <location>
        <begin position="164"/>
        <end position="191"/>
    </location>
</feature>
<feature type="transmembrane region" description="Helical" evidence="2">
    <location>
        <begin position="12"/>
        <end position="33"/>
    </location>
</feature>
<protein>
    <recommendedName>
        <fullName evidence="5">G-protein coupled receptors family 2 profile 2 domain-containing protein</fullName>
    </recommendedName>
</protein>
<organism evidence="3 4">
    <name type="scientific">Sistotremastrum niveocremeum HHB9708</name>
    <dbReference type="NCBI Taxonomy" id="1314777"/>
    <lineage>
        <taxon>Eukaryota</taxon>
        <taxon>Fungi</taxon>
        <taxon>Dikarya</taxon>
        <taxon>Basidiomycota</taxon>
        <taxon>Agaricomycotina</taxon>
        <taxon>Agaricomycetes</taxon>
        <taxon>Sistotremastrales</taxon>
        <taxon>Sistotremastraceae</taxon>
        <taxon>Sertulicium</taxon>
        <taxon>Sertulicium niveocremeum</taxon>
    </lineage>
</organism>
<gene>
    <name evidence="3" type="ORF">SISNIDRAFT_483192</name>
</gene>
<dbReference type="OrthoDB" id="3046318at2759"/>
<feature type="transmembrane region" description="Helical" evidence="2">
    <location>
        <begin position="212"/>
        <end position="232"/>
    </location>
</feature>
<accession>A0A164X9M2</accession>
<name>A0A164X9M2_9AGAM</name>
<evidence type="ECO:0000313" key="4">
    <source>
        <dbReference type="Proteomes" id="UP000076722"/>
    </source>
</evidence>